<proteinExistence type="predicted"/>
<protein>
    <submittedName>
        <fullName evidence="1">Uncharacterized protein</fullName>
    </submittedName>
</protein>
<dbReference type="RefSeq" id="WP_036055321.1">
    <property type="nucleotide sequence ID" value="NZ_CADEVY010000016.1"/>
</dbReference>
<accession>A0AAW3F122</accession>
<dbReference type="AlphaFoldDB" id="A0AAW3F122"/>
<evidence type="ECO:0000313" key="2">
    <source>
        <dbReference type="Proteomes" id="UP000029590"/>
    </source>
</evidence>
<gene>
    <name evidence="1" type="ORF">DM48_1279</name>
</gene>
<dbReference type="KEGG" id="bgo:BM43_6489"/>
<reference evidence="1 2" key="1">
    <citation type="submission" date="2014-04" db="EMBL/GenBank/DDBJ databases">
        <authorList>
            <person name="Bishop-Lilly K.A."/>
            <person name="Broomall S.M."/>
            <person name="Chain P.S."/>
            <person name="Chertkov O."/>
            <person name="Coyne S.R."/>
            <person name="Daligault H.E."/>
            <person name="Davenport K.W."/>
            <person name="Erkkila T."/>
            <person name="Frey K.G."/>
            <person name="Gibbons H.S."/>
            <person name="Gu W."/>
            <person name="Jaissle J."/>
            <person name="Johnson S.L."/>
            <person name="Koroleva G.I."/>
            <person name="Ladner J.T."/>
            <person name="Lo C.-C."/>
            <person name="Minogue T.D."/>
            <person name="Munk C."/>
            <person name="Palacios G.F."/>
            <person name="Redden C.L."/>
            <person name="Rosenzweig C.N."/>
            <person name="Scholz M.B."/>
            <person name="Teshima H."/>
            <person name="Xu Y."/>
        </authorList>
    </citation>
    <scope>NUCLEOTIDE SEQUENCE [LARGE SCALE GENOMIC DNA]</scope>
    <source>
        <strain evidence="2">gladioli</strain>
    </source>
</reference>
<dbReference type="Proteomes" id="UP000029590">
    <property type="component" value="Unassembled WGS sequence"/>
</dbReference>
<evidence type="ECO:0000313" key="1">
    <source>
        <dbReference type="EMBL" id="KGC14123.1"/>
    </source>
</evidence>
<name>A0AAW3F122_BURGA</name>
<sequence>MIVERKTRDINRYLSHLPEGGKYYLGVRVRPEHAARLAALGFSRPLVIGERLLPPARGAASRRNANGFDIVHRDQDKEVAYRQISWTYTQRHGDREVEVTEVKDVPYYRYPRTNVPPYSIEVVISADPDGAHCIVAGPFKHTDEQTVVATNTANMLFEQFGSFEVLDTSMSPSVKVPVRRLNWKLLPPGKNPWKSAWSSLETVIDKSRGKSREVVASRFKEVGKYAPEFVAIGLGGFDDYVVFGFPSKGLCILESRFTNNATYILAHANWEIVSQLTKAQILSVSAHQGRLIHDRNWFDALGAVLGAPRQTRRNGNKQ</sequence>
<dbReference type="EMBL" id="JPGG01000016">
    <property type="protein sequence ID" value="KGC14123.1"/>
    <property type="molecule type" value="Genomic_DNA"/>
</dbReference>
<comment type="caution">
    <text evidence="1">The sequence shown here is derived from an EMBL/GenBank/DDBJ whole genome shotgun (WGS) entry which is preliminary data.</text>
</comment>
<organism evidence="1 2">
    <name type="scientific">Burkholderia gladioli</name>
    <name type="common">Pseudomonas marginata</name>
    <name type="synonym">Phytomonas marginata</name>
    <dbReference type="NCBI Taxonomy" id="28095"/>
    <lineage>
        <taxon>Bacteria</taxon>
        <taxon>Pseudomonadati</taxon>
        <taxon>Pseudomonadota</taxon>
        <taxon>Betaproteobacteria</taxon>
        <taxon>Burkholderiales</taxon>
        <taxon>Burkholderiaceae</taxon>
        <taxon>Burkholderia</taxon>
    </lineage>
</organism>